<accession>A0ACB9RN57</accession>
<organism evidence="1 2">
    <name type="scientific">Melastoma candidum</name>
    <dbReference type="NCBI Taxonomy" id="119954"/>
    <lineage>
        <taxon>Eukaryota</taxon>
        <taxon>Viridiplantae</taxon>
        <taxon>Streptophyta</taxon>
        <taxon>Embryophyta</taxon>
        <taxon>Tracheophyta</taxon>
        <taxon>Spermatophyta</taxon>
        <taxon>Magnoliopsida</taxon>
        <taxon>eudicotyledons</taxon>
        <taxon>Gunneridae</taxon>
        <taxon>Pentapetalae</taxon>
        <taxon>rosids</taxon>
        <taxon>malvids</taxon>
        <taxon>Myrtales</taxon>
        <taxon>Melastomataceae</taxon>
        <taxon>Melastomatoideae</taxon>
        <taxon>Melastomateae</taxon>
        <taxon>Melastoma</taxon>
    </lineage>
</organism>
<reference evidence="2" key="1">
    <citation type="journal article" date="2023" name="Front. Plant Sci.">
        <title>Chromosomal-level genome assembly of Melastoma candidum provides insights into trichome evolution.</title>
        <authorList>
            <person name="Zhong Y."/>
            <person name="Wu W."/>
            <person name="Sun C."/>
            <person name="Zou P."/>
            <person name="Liu Y."/>
            <person name="Dai S."/>
            <person name="Zhou R."/>
        </authorList>
    </citation>
    <scope>NUCLEOTIDE SEQUENCE [LARGE SCALE GENOMIC DNA]</scope>
</reference>
<gene>
    <name evidence="1" type="ORF">MLD38_015014</name>
</gene>
<sequence length="250" mass="26730">MGTAEVVMDIQLVVDEEGSGAQVAVAVMGMVEGVMDIQLGEEEEEGWSGGQGAVEVMGKGEEVMDIQLGEEEEEGSGGQGAEEVMGKVEGEMDLQLGAEEGSSGRLGAVVGMEMSERCSELEEEAESVQCTVVGVEAVLYMVVEMEEESGLVVVERGTDRLLEVGKEEECRELAAAMEVKARVKVEEEEEEAVVAPEDKWATAEGSKLAEVAVEERKLLVEVEEWSTLVLGVPPVTEMEEAKVAELGMRA</sequence>
<protein>
    <submittedName>
        <fullName evidence="1">Uncharacterized protein</fullName>
    </submittedName>
</protein>
<proteinExistence type="predicted"/>
<name>A0ACB9RN57_9MYRT</name>
<evidence type="ECO:0000313" key="1">
    <source>
        <dbReference type="EMBL" id="KAI4377377.1"/>
    </source>
</evidence>
<keyword evidence="2" id="KW-1185">Reference proteome</keyword>
<dbReference type="Proteomes" id="UP001057402">
    <property type="component" value="Chromosome 4"/>
</dbReference>
<evidence type="ECO:0000313" key="2">
    <source>
        <dbReference type="Proteomes" id="UP001057402"/>
    </source>
</evidence>
<comment type="caution">
    <text evidence="1">The sequence shown here is derived from an EMBL/GenBank/DDBJ whole genome shotgun (WGS) entry which is preliminary data.</text>
</comment>
<dbReference type="EMBL" id="CM042883">
    <property type="protein sequence ID" value="KAI4377377.1"/>
    <property type="molecule type" value="Genomic_DNA"/>
</dbReference>